<keyword evidence="2" id="KW-0813">Transport</keyword>
<reference evidence="10 11" key="1">
    <citation type="journal article" date="2024" name="Nat. Commun.">
        <title>Phylogenomics reveals the evolutionary origins of lichenization in chlorophyte algae.</title>
        <authorList>
            <person name="Puginier C."/>
            <person name="Libourel C."/>
            <person name="Otte J."/>
            <person name="Skaloud P."/>
            <person name="Haon M."/>
            <person name="Grisel S."/>
            <person name="Petersen M."/>
            <person name="Berrin J.G."/>
            <person name="Delaux P.M."/>
            <person name="Dal Grande F."/>
            <person name="Keller J."/>
        </authorList>
    </citation>
    <scope>NUCLEOTIDE SEQUENCE [LARGE SCALE GENOMIC DNA]</scope>
    <source>
        <strain evidence="10 11">SAG 2145</strain>
    </source>
</reference>
<keyword evidence="9" id="KW-0732">Signal</keyword>
<proteinExistence type="inferred from homology"/>
<protein>
    <recommendedName>
        <fullName evidence="12">Immediate early response 3-interacting protein 1</fullName>
    </recommendedName>
</protein>
<evidence type="ECO:0000256" key="3">
    <source>
        <dbReference type="ARBA" id="ARBA00022692"/>
    </source>
</evidence>
<evidence type="ECO:0000256" key="6">
    <source>
        <dbReference type="ARBA" id="ARBA00023136"/>
    </source>
</evidence>
<feature type="chain" id="PRO_5043609702" description="Immediate early response 3-interacting protein 1" evidence="9">
    <location>
        <begin position="20"/>
        <end position="83"/>
    </location>
</feature>
<keyword evidence="11" id="KW-1185">Reference proteome</keyword>
<keyword evidence="3 8" id="KW-0812">Transmembrane</keyword>
<dbReference type="Pfam" id="PF08571">
    <property type="entry name" value="Yos1"/>
    <property type="match status" value="1"/>
</dbReference>
<evidence type="ECO:0000256" key="8">
    <source>
        <dbReference type="SAM" id="Phobius"/>
    </source>
</evidence>
<comment type="caution">
    <text evidence="10">The sequence shown here is derived from an EMBL/GenBank/DDBJ whole genome shotgun (WGS) entry which is preliminary data.</text>
</comment>
<dbReference type="Proteomes" id="UP001438707">
    <property type="component" value="Unassembled WGS sequence"/>
</dbReference>
<evidence type="ECO:0000256" key="9">
    <source>
        <dbReference type="SAM" id="SignalP"/>
    </source>
</evidence>
<dbReference type="GO" id="GO:0006888">
    <property type="term" value="P:endoplasmic reticulum to Golgi vesicle-mediated transport"/>
    <property type="evidence" value="ECO:0007669"/>
    <property type="project" value="TreeGrafter"/>
</dbReference>
<dbReference type="GO" id="GO:0015031">
    <property type="term" value="P:protein transport"/>
    <property type="evidence" value="ECO:0007669"/>
    <property type="project" value="UniProtKB-KW"/>
</dbReference>
<dbReference type="GO" id="GO:0000139">
    <property type="term" value="C:Golgi membrane"/>
    <property type="evidence" value="ECO:0007669"/>
    <property type="project" value="TreeGrafter"/>
</dbReference>
<evidence type="ECO:0000256" key="4">
    <source>
        <dbReference type="ARBA" id="ARBA00022927"/>
    </source>
</evidence>
<evidence type="ECO:0000256" key="2">
    <source>
        <dbReference type="ARBA" id="ARBA00022448"/>
    </source>
</evidence>
<keyword evidence="4" id="KW-0653">Protein transport</keyword>
<sequence length="83" mass="9099">MISLWTLLQASILFANGLAVLNNERFLEKNGWGWSQMHSNNQIGGGGSGPLKSQVIGLLHAVAYLQVPLIVFNSVVIFVKMIF</sequence>
<evidence type="ECO:0008006" key="12">
    <source>
        <dbReference type="Google" id="ProtNLM"/>
    </source>
</evidence>
<dbReference type="GO" id="GO:0005789">
    <property type="term" value="C:endoplasmic reticulum membrane"/>
    <property type="evidence" value="ECO:0007669"/>
    <property type="project" value="TreeGrafter"/>
</dbReference>
<dbReference type="GO" id="GO:0030134">
    <property type="term" value="C:COPII-coated ER to Golgi transport vesicle"/>
    <property type="evidence" value="ECO:0007669"/>
    <property type="project" value="TreeGrafter"/>
</dbReference>
<evidence type="ECO:0000313" key="10">
    <source>
        <dbReference type="EMBL" id="KAK9820909.1"/>
    </source>
</evidence>
<accession>A0AAW1QHK4</accession>
<keyword evidence="5 8" id="KW-1133">Transmembrane helix</keyword>
<dbReference type="PANTHER" id="PTHR15858">
    <property type="entry name" value="IMMEDIATE EARLY RESPONSE 3-INTERACTING PROTEIN 1"/>
    <property type="match status" value="1"/>
</dbReference>
<name>A0AAW1QHK4_9CHLO</name>
<dbReference type="AlphaFoldDB" id="A0AAW1QHK4"/>
<keyword evidence="6 8" id="KW-0472">Membrane</keyword>
<dbReference type="EMBL" id="JALJOS010000042">
    <property type="protein sequence ID" value="KAK9820909.1"/>
    <property type="molecule type" value="Genomic_DNA"/>
</dbReference>
<feature type="transmembrane region" description="Helical" evidence="8">
    <location>
        <begin position="58"/>
        <end position="79"/>
    </location>
</feature>
<comment type="subcellular location">
    <subcellularLocation>
        <location evidence="1">Membrane</location>
    </subcellularLocation>
</comment>
<dbReference type="PANTHER" id="PTHR15858:SF0">
    <property type="entry name" value="IMMEDIATE EARLY RESPONSE 3-INTERACTING PROTEIN 1"/>
    <property type="match status" value="1"/>
</dbReference>
<organism evidence="10 11">
    <name type="scientific">Apatococcus lobatus</name>
    <dbReference type="NCBI Taxonomy" id="904363"/>
    <lineage>
        <taxon>Eukaryota</taxon>
        <taxon>Viridiplantae</taxon>
        <taxon>Chlorophyta</taxon>
        <taxon>core chlorophytes</taxon>
        <taxon>Trebouxiophyceae</taxon>
        <taxon>Chlorellales</taxon>
        <taxon>Chlorellaceae</taxon>
        <taxon>Apatococcus</taxon>
    </lineage>
</organism>
<evidence type="ECO:0000256" key="7">
    <source>
        <dbReference type="ARBA" id="ARBA00024203"/>
    </source>
</evidence>
<dbReference type="InterPro" id="IPR013880">
    <property type="entry name" value="Yos1"/>
</dbReference>
<evidence type="ECO:0000256" key="1">
    <source>
        <dbReference type="ARBA" id="ARBA00004370"/>
    </source>
</evidence>
<gene>
    <name evidence="10" type="ORF">WJX74_005335</name>
</gene>
<comment type="similarity">
    <text evidence="7">Belongs to the YOS1 family.</text>
</comment>
<feature type="signal peptide" evidence="9">
    <location>
        <begin position="1"/>
        <end position="19"/>
    </location>
</feature>
<evidence type="ECO:0000313" key="11">
    <source>
        <dbReference type="Proteomes" id="UP001438707"/>
    </source>
</evidence>
<evidence type="ECO:0000256" key="5">
    <source>
        <dbReference type="ARBA" id="ARBA00022989"/>
    </source>
</evidence>